<dbReference type="Pfam" id="PF00375">
    <property type="entry name" value="SDF"/>
    <property type="match status" value="1"/>
</dbReference>
<evidence type="ECO:0000256" key="4">
    <source>
        <dbReference type="ARBA" id="ARBA00022692"/>
    </source>
</evidence>
<evidence type="ECO:0000256" key="2">
    <source>
        <dbReference type="ARBA" id="ARBA00022448"/>
    </source>
</evidence>
<reference evidence="8 9" key="1">
    <citation type="submission" date="2016-11" db="EMBL/GenBank/DDBJ databases">
        <authorList>
            <person name="Jaros S."/>
            <person name="Januszkiewicz K."/>
            <person name="Wedrychowicz H."/>
        </authorList>
    </citation>
    <scope>NUCLEOTIDE SEQUENCE [LARGE SCALE GENOMIC DNA]</scope>
    <source>
        <strain evidence="8 9">DSM 21864</strain>
    </source>
</reference>
<dbReference type="AlphaFoldDB" id="A0A1M6CTP2"/>
<dbReference type="GO" id="GO:0005886">
    <property type="term" value="C:plasma membrane"/>
    <property type="evidence" value="ECO:0007669"/>
    <property type="project" value="UniProtKB-SubCell"/>
</dbReference>
<dbReference type="PANTHER" id="PTHR42865:SF7">
    <property type="entry name" value="PROTON_GLUTAMATE-ASPARTATE SYMPORTER"/>
    <property type="match status" value="1"/>
</dbReference>
<feature type="transmembrane region" description="Helical" evidence="7">
    <location>
        <begin position="347"/>
        <end position="364"/>
    </location>
</feature>
<dbReference type="OrthoDB" id="7778689at2"/>
<feature type="transmembrane region" description="Helical" evidence="7">
    <location>
        <begin position="28"/>
        <end position="46"/>
    </location>
</feature>
<keyword evidence="6 7" id="KW-0472">Membrane</keyword>
<evidence type="ECO:0000256" key="3">
    <source>
        <dbReference type="ARBA" id="ARBA00022475"/>
    </source>
</evidence>
<keyword evidence="3" id="KW-1003">Cell membrane</keyword>
<organism evidence="8 9">
    <name type="scientific">Clostridium amylolyticum</name>
    <dbReference type="NCBI Taxonomy" id="1121298"/>
    <lineage>
        <taxon>Bacteria</taxon>
        <taxon>Bacillati</taxon>
        <taxon>Bacillota</taxon>
        <taxon>Clostridia</taxon>
        <taxon>Eubacteriales</taxon>
        <taxon>Clostridiaceae</taxon>
        <taxon>Clostridium</taxon>
    </lineage>
</organism>
<feature type="transmembrane region" description="Helical" evidence="7">
    <location>
        <begin position="157"/>
        <end position="177"/>
    </location>
</feature>
<dbReference type="Gene3D" id="1.10.3860.10">
    <property type="entry name" value="Sodium:dicarboxylate symporter"/>
    <property type="match status" value="1"/>
</dbReference>
<protein>
    <recommendedName>
        <fullName evidence="10">Na+/H+-dicarboxylate symporter</fullName>
    </recommendedName>
</protein>
<feature type="transmembrane region" description="Helical" evidence="7">
    <location>
        <begin position="210"/>
        <end position="228"/>
    </location>
</feature>
<evidence type="ECO:0000256" key="5">
    <source>
        <dbReference type="ARBA" id="ARBA00022989"/>
    </source>
</evidence>
<dbReference type="SUPFAM" id="SSF118215">
    <property type="entry name" value="Proton glutamate symport protein"/>
    <property type="match status" value="1"/>
</dbReference>
<dbReference type="PANTHER" id="PTHR42865">
    <property type="entry name" value="PROTON/GLUTAMATE-ASPARTATE SYMPORTER"/>
    <property type="match status" value="1"/>
</dbReference>
<dbReference type="PRINTS" id="PR00173">
    <property type="entry name" value="EDTRNSPORT"/>
</dbReference>
<feature type="transmembrane region" description="Helical" evidence="7">
    <location>
        <begin position="234"/>
        <end position="259"/>
    </location>
</feature>
<dbReference type="EMBL" id="FQZO01000001">
    <property type="protein sequence ID" value="SHI64319.1"/>
    <property type="molecule type" value="Genomic_DNA"/>
</dbReference>
<feature type="transmembrane region" description="Helical" evidence="7">
    <location>
        <begin position="309"/>
        <end position="335"/>
    </location>
</feature>
<dbReference type="GO" id="GO:0006835">
    <property type="term" value="P:dicarboxylic acid transport"/>
    <property type="evidence" value="ECO:0007669"/>
    <property type="project" value="TreeGrafter"/>
</dbReference>
<keyword evidence="9" id="KW-1185">Reference proteome</keyword>
<evidence type="ECO:0000313" key="9">
    <source>
        <dbReference type="Proteomes" id="UP000184080"/>
    </source>
</evidence>
<keyword evidence="2" id="KW-0813">Transport</keyword>
<evidence type="ECO:0008006" key="10">
    <source>
        <dbReference type="Google" id="ProtNLM"/>
    </source>
</evidence>
<evidence type="ECO:0000256" key="7">
    <source>
        <dbReference type="SAM" id="Phobius"/>
    </source>
</evidence>
<feature type="transmembrane region" description="Helical" evidence="7">
    <location>
        <begin position="97"/>
        <end position="118"/>
    </location>
</feature>
<feature type="transmembrane region" description="Helical" evidence="7">
    <location>
        <begin position="370"/>
        <end position="392"/>
    </location>
</feature>
<keyword evidence="4 7" id="KW-0812">Transmembrane</keyword>
<evidence type="ECO:0000313" key="8">
    <source>
        <dbReference type="EMBL" id="SHI64319.1"/>
    </source>
</evidence>
<dbReference type="STRING" id="1121298.SAMN05444401_1231"/>
<dbReference type="RefSeq" id="WP_073004613.1">
    <property type="nucleotide sequence ID" value="NZ_FQZO01000001.1"/>
</dbReference>
<dbReference type="InterPro" id="IPR036458">
    <property type="entry name" value="Na:dicarbo_symporter_sf"/>
</dbReference>
<dbReference type="Proteomes" id="UP000184080">
    <property type="component" value="Unassembled WGS sequence"/>
</dbReference>
<gene>
    <name evidence="8" type="ORF">SAMN05444401_1231</name>
</gene>
<evidence type="ECO:0000256" key="1">
    <source>
        <dbReference type="ARBA" id="ARBA00004651"/>
    </source>
</evidence>
<evidence type="ECO:0000256" key="6">
    <source>
        <dbReference type="ARBA" id="ARBA00023136"/>
    </source>
</evidence>
<keyword evidence="5 7" id="KW-1133">Transmembrane helix</keyword>
<proteinExistence type="predicted"/>
<name>A0A1M6CTP2_9CLOT</name>
<feature type="transmembrane region" description="Helical" evidence="7">
    <location>
        <begin position="6"/>
        <end position="21"/>
    </location>
</feature>
<comment type="subcellular location">
    <subcellularLocation>
        <location evidence="1">Cell membrane</location>
        <topology evidence="1">Multi-pass membrane protein</topology>
    </subcellularLocation>
</comment>
<sequence length="439" mass="46921">MNSQYIVLLISVLIISFLHFLKKKKVSFGNRVFLAMFLGIAFGAIFKKTTLVIEPIGQIYINLIKMLVIPLVTSAIISSITNLDDPAKLKSIGVKTLAWLVVTTAIASTIGVLLSLIFDPGAGIKLTMDTAYKAKEIPNFGKVLIDLTPSNPVADAANAKIIPVIIFSMFVGVAITIENAKKPEIVKPAIAVINGFAQVMFRITKMVLKITPYGVFALMAAVSAKYGLSTLLPLGKFIIAVYIACIVQVAVVYTGLLAFVSKINPLKFFKAIYPAQVVAFTTRSSYGTLPATIKCLTSRVKISERIANFVAPMGASMGMNACGGLYPVMAAIFVARVYDTPLTFDRYLILILITTIASFGTAGVPGTASIMTTVVLASMGLPVEGIAMLVGVDTIIDMARTATNVTGSCVTAVLIANSEGEFDRQSFNDEEMDALELTV</sequence>
<dbReference type="GO" id="GO:0015293">
    <property type="term" value="F:symporter activity"/>
    <property type="evidence" value="ECO:0007669"/>
    <property type="project" value="UniProtKB-KW"/>
</dbReference>
<feature type="transmembrane region" description="Helical" evidence="7">
    <location>
        <begin position="58"/>
        <end position="77"/>
    </location>
</feature>
<accession>A0A1M6CTP2</accession>
<dbReference type="InterPro" id="IPR001991">
    <property type="entry name" value="Na-dicarboxylate_symporter"/>
</dbReference>